<evidence type="ECO:0000313" key="2">
    <source>
        <dbReference type="Proteomes" id="UP000006238"/>
    </source>
</evidence>
<dbReference type="HOGENOM" id="CLU_110255_0_0_9"/>
<sequence length="118" mass="14178">MEKMSVNGKDYEILKLLGHGKGGYSYLATDGSRNYVLKQIHHEPCSYYTFGNKIEAENDRMEEKYFSQIKEMCGKLYPLNLNIDYECNNYMEEWNFENWGIKYWSKTPEFLKYIEDHK</sequence>
<organism evidence="1 2">
    <name type="scientific">Eshraghiella crossota DSM 2876</name>
    <dbReference type="NCBI Taxonomy" id="511680"/>
    <lineage>
        <taxon>Bacteria</taxon>
        <taxon>Bacillati</taxon>
        <taxon>Bacillota</taxon>
        <taxon>Clostridia</taxon>
        <taxon>Lachnospirales</taxon>
        <taxon>Lachnospiraceae</taxon>
        <taxon>Eshraghiella</taxon>
    </lineage>
</organism>
<evidence type="ECO:0008006" key="3">
    <source>
        <dbReference type="Google" id="ProtNLM"/>
    </source>
</evidence>
<gene>
    <name evidence="1" type="ORF">BUTYVIB_01197</name>
</gene>
<protein>
    <recommendedName>
        <fullName evidence="3">Protein kinase domain-containing protein</fullName>
    </recommendedName>
</protein>
<proteinExistence type="predicted"/>
<dbReference type="AlphaFoldDB" id="D4RZD1"/>
<comment type="caution">
    <text evidence="1">The sequence shown here is derived from an EMBL/GenBank/DDBJ whole genome shotgun (WGS) entry which is preliminary data.</text>
</comment>
<dbReference type="GeneID" id="98919128"/>
<accession>D4RZD1</accession>
<dbReference type="eggNOG" id="ENOG502ZA6P">
    <property type="taxonomic scope" value="Bacteria"/>
</dbReference>
<dbReference type="RefSeq" id="WP_005602601.1">
    <property type="nucleotide sequence ID" value="NZ_GG663523.1"/>
</dbReference>
<dbReference type="EMBL" id="ABWN01000027">
    <property type="protein sequence ID" value="EFF68675.1"/>
    <property type="molecule type" value="Genomic_DNA"/>
</dbReference>
<reference evidence="1 2" key="1">
    <citation type="submission" date="2010-02" db="EMBL/GenBank/DDBJ databases">
        <authorList>
            <person name="Weinstock G."/>
            <person name="Sodergren E."/>
            <person name="Clifton S."/>
            <person name="Fulton L."/>
            <person name="Fulton B."/>
            <person name="Courtney L."/>
            <person name="Fronick C."/>
            <person name="Harrison M."/>
            <person name="Strong C."/>
            <person name="Farmer C."/>
            <person name="Delahaunty K."/>
            <person name="Markovic C."/>
            <person name="Hall O."/>
            <person name="Minx P."/>
            <person name="Tomlinson C."/>
            <person name="Mitreva M."/>
            <person name="Nelson J."/>
            <person name="Hou S."/>
            <person name="Wollam A."/>
            <person name="Pepin K.H."/>
            <person name="Johnson M."/>
            <person name="Bhonagiri V."/>
            <person name="Zhang X."/>
            <person name="Suruliraj S."/>
            <person name="Warren W."/>
            <person name="Chinwalla A."/>
            <person name="Mardis E.R."/>
            <person name="Wilson R.K."/>
        </authorList>
    </citation>
    <scope>NUCLEOTIDE SEQUENCE [LARGE SCALE GENOMIC DNA]</scope>
    <source>
        <strain evidence="1 2">DSM 2876</strain>
    </source>
</reference>
<dbReference type="Proteomes" id="UP000006238">
    <property type="component" value="Unassembled WGS sequence"/>
</dbReference>
<evidence type="ECO:0000313" key="1">
    <source>
        <dbReference type="EMBL" id="EFF68675.1"/>
    </source>
</evidence>
<keyword evidence="2" id="KW-1185">Reference proteome</keyword>
<dbReference type="STRING" id="45851.BHV86_04770"/>
<name>D4RZD1_9FIRM</name>